<dbReference type="InterPro" id="IPR036188">
    <property type="entry name" value="FAD/NAD-bd_sf"/>
</dbReference>
<evidence type="ECO:0000256" key="3">
    <source>
        <dbReference type="ARBA" id="ARBA00022827"/>
    </source>
</evidence>
<keyword evidence="4" id="KW-0560">Oxidoreductase</keyword>
<evidence type="ECO:0000313" key="9">
    <source>
        <dbReference type="Proteomes" id="UP000602284"/>
    </source>
</evidence>
<evidence type="ECO:0000256" key="2">
    <source>
        <dbReference type="ARBA" id="ARBA00022630"/>
    </source>
</evidence>
<dbReference type="SUPFAM" id="SSF51905">
    <property type="entry name" value="FAD/NAD(P)-binding domain"/>
    <property type="match status" value="1"/>
</dbReference>
<dbReference type="Pfam" id="PF00732">
    <property type="entry name" value="GMC_oxred_N"/>
    <property type="match status" value="1"/>
</dbReference>
<keyword evidence="9" id="KW-1185">Reference proteome</keyword>
<keyword evidence="2" id="KW-0285">Flavoprotein</keyword>
<dbReference type="SUPFAM" id="SSF54373">
    <property type="entry name" value="FAD-linked reductases, C-terminal domain"/>
    <property type="match status" value="1"/>
</dbReference>
<dbReference type="PANTHER" id="PTHR46056:SF12">
    <property type="entry name" value="LONG-CHAIN-ALCOHOL OXIDASE"/>
    <property type="match status" value="1"/>
</dbReference>
<dbReference type="PANTHER" id="PTHR46056">
    <property type="entry name" value="LONG-CHAIN-ALCOHOL OXIDASE"/>
    <property type="match status" value="1"/>
</dbReference>
<dbReference type="InterPro" id="IPR007867">
    <property type="entry name" value="GMC_OxRtase_C"/>
</dbReference>
<comment type="caution">
    <text evidence="8">The sequence shown here is derived from an EMBL/GenBank/DDBJ whole genome shotgun (WGS) entry which is preliminary data.</text>
</comment>
<dbReference type="RefSeq" id="WP_201631561.1">
    <property type="nucleotide sequence ID" value="NZ_JAEQNB010000001.1"/>
</dbReference>
<feature type="domain" description="Glucose-methanol-choline oxidoreductase C-terminal" evidence="7">
    <location>
        <begin position="414"/>
        <end position="527"/>
    </location>
</feature>
<dbReference type="Gene3D" id="3.50.50.60">
    <property type="entry name" value="FAD/NAD(P)-binding domain"/>
    <property type="match status" value="2"/>
</dbReference>
<evidence type="ECO:0000256" key="4">
    <source>
        <dbReference type="ARBA" id="ARBA00023002"/>
    </source>
</evidence>
<evidence type="ECO:0000259" key="6">
    <source>
        <dbReference type="Pfam" id="PF01266"/>
    </source>
</evidence>
<evidence type="ECO:0000313" key="8">
    <source>
        <dbReference type="EMBL" id="MBL0385948.1"/>
    </source>
</evidence>
<dbReference type="InterPro" id="IPR006076">
    <property type="entry name" value="FAD-dep_OxRdtase"/>
</dbReference>
<feature type="domain" description="Glucose-methanol-choline oxidoreductase N-terminal" evidence="5">
    <location>
        <begin position="103"/>
        <end position="325"/>
    </location>
</feature>
<dbReference type="Pfam" id="PF01266">
    <property type="entry name" value="DAO"/>
    <property type="match status" value="1"/>
</dbReference>
<accession>A0ABS1J8G7</accession>
<name>A0ABS1J8G7_9BACL</name>
<evidence type="ECO:0000259" key="5">
    <source>
        <dbReference type="Pfam" id="PF00732"/>
    </source>
</evidence>
<dbReference type="Proteomes" id="UP000602284">
    <property type="component" value="Unassembled WGS sequence"/>
</dbReference>
<reference evidence="8 9" key="1">
    <citation type="submission" date="2021-01" db="EMBL/GenBank/DDBJ databases">
        <title>Tumebacillus sp. strain ITR2 16S ribosomal RNA gene Genome sequencing and assembly.</title>
        <authorList>
            <person name="Kang M."/>
        </authorList>
    </citation>
    <scope>NUCLEOTIDE SEQUENCE [LARGE SCALE GENOMIC DNA]</scope>
    <source>
        <strain evidence="8 9">ITR2</strain>
    </source>
</reference>
<protein>
    <submittedName>
        <fullName evidence="8">GMC family oxidoreductase</fullName>
    </submittedName>
</protein>
<comment type="similarity">
    <text evidence="1">Belongs to the GMC oxidoreductase family.</text>
</comment>
<evidence type="ECO:0000256" key="1">
    <source>
        <dbReference type="ARBA" id="ARBA00010790"/>
    </source>
</evidence>
<gene>
    <name evidence="8" type="ORF">JJB07_04720</name>
</gene>
<evidence type="ECO:0000259" key="7">
    <source>
        <dbReference type="Pfam" id="PF05199"/>
    </source>
</evidence>
<feature type="domain" description="FAD dependent oxidoreductase" evidence="6">
    <location>
        <begin position="33"/>
        <end position="67"/>
    </location>
</feature>
<dbReference type="EMBL" id="JAEQNB010000001">
    <property type="protein sequence ID" value="MBL0385948.1"/>
    <property type="molecule type" value="Genomic_DNA"/>
</dbReference>
<keyword evidence="3" id="KW-0274">FAD</keyword>
<sequence>MPEERDPHHHHACHYDGARYDDLNHRKYPQEADVVIVGAGTAGGIMAYELAKVGLRVVVIEAGPFWNPQSDFASDELTMKHLGWQDTRLVDGQNPLKLGKNNSGRGVGGGSVHWTGVYLPFHESDFRMKTVEGVGADWPFGYDELAPFYRYIEKEIAVSGPKKFPWGTFNGPFPYPEREPISANAEMFRIGCERLGIRSVVTPLAINSAPFDGRPPCINRGFCNEGCMPNAKYSSLVHHVPKAIGYGAEFLTDCMVTQVELDERGRAKSVIFTHEGVEYRQRGRVIVLASFAIETPRLLLNSKTTGHPDGLCNSSGTVGKYLMPHSSHDVYARFEQEIRLYKGTPVMATTQDFYETQLDRGFIRGYTLHAHGARPVAMSTGLARDAGVWGRRLRESMLDFNHYGRLTMVGEVLPDENNRVTLAEEVDEYGMPMAHVTFSYGENDLKLIDHAVEQMKSILKAAGGEPEFVVSDTAHLMGGTRMGADPEDSVVNGWCQAHDVPNLFICSAAVFPTSGSGNPTATVMALAARTSKHMIEELKKQTI</sequence>
<dbReference type="Pfam" id="PF05199">
    <property type="entry name" value="GMC_oxred_C"/>
    <property type="match status" value="1"/>
</dbReference>
<proteinExistence type="inferred from homology"/>
<organism evidence="8 9">
    <name type="scientific">Tumebacillus amylolyticus</name>
    <dbReference type="NCBI Taxonomy" id="2801339"/>
    <lineage>
        <taxon>Bacteria</taxon>
        <taxon>Bacillati</taxon>
        <taxon>Bacillota</taxon>
        <taxon>Bacilli</taxon>
        <taxon>Bacillales</taxon>
        <taxon>Alicyclobacillaceae</taxon>
        <taxon>Tumebacillus</taxon>
    </lineage>
</organism>
<dbReference type="InterPro" id="IPR000172">
    <property type="entry name" value="GMC_OxRdtase_N"/>
</dbReference>